<dbReference type="SUPFAM" id="SSF55729">
    <property type="entry name" value="Acyl-CoA N-acyltransferases (Nat)"/>
    <property type="match status" value="1"/>
</dbReference>
<comment type="caution">
    <text evidence="2">The sequence shown here is derived from an EMBL/GenBank/DDBJ whole genome shotgun (WGS) entry which is preliminary data.</text>
</comment>
<dbReference type="GO" id="GO:0016747">
    <property type="term" value="F:acyltransferase activity, transferring groups other than amino-acyl groups"/>
    <property type="evidence" value="ECO:0007669"/>
    <property type="project" value="InterPro"/>
</dbReference>
<feature type="domain" description="N-acetyltransferase" evidence="1">
    <location>
        <begin position="9"/>
        <end position="174"/>
    </location>
</feature>
<organism evidence="2 3">
    <name type="scientific">Rouxiella badensis</name>
    <dbReference type="NCBI Taxonomy" id="1646377"/>
    <lineage>
        <taxon>Bacteria</taxon>
        <taxon>Pseudomonadati</taxon>
        <taxon>Pseudomonadota</taxon>
        <taxon>Gammaproteobacteria</taxon>
        <taxon>Enterobacterales</taxon>
        <taxon>Yersiniaceae</taxon>
        <taxon>Rouxiella</taxon>
    </lineage>
</organism>
<reference evidence="2 3" key="1">
    <citation type="journal article" date="2017" name="Int. J. Syst. Evol. Microbiol.">
        <title>Rouxiella badensis sp. nov. and Rouxiella silvae sp. nov. isolated from peat bog soil in Germany and emendation of the genus description.</title>
        <authorList>
            <person name="Le Fleche-Mateos A."/>
            <person name="Kugler J.H."/>
            <person name="Hansen S.H."/>
            <person name="Syldatk C."/>
            <person name="Hausmann R."/>
            <person name="Lomprez F."/>
            <person name="Vandenbogaert M."/>
            <person name="Manuguerra J.C."/>
            <person name="Grimont P.A."/>
        </authorList>
    </citation>
    <scope>NUCLEOTIDE SEQUENCE [LARGE SCALE GENOMIC DNA]</scope>
    <source>
        <strain evidence="2 3">DSM 100043</strain>
    </source>
</reference>
<accession>A0A1X0WCC2</accession>
<gene>
    <name evidence="2" type="ORF">BS640_16435</name>
</gene>
<dbReference type="PROSITE" id="PS51186">
    <property type="entry name" value="GNAT"/>
    <property type="match status" value="1"/>
</dbReference>
<dbReference type="InterPro" id="IPR016181">
    <property type="entry name" value="Acyl_CoA_acyltransferase"/>
</dbReference>
<name>A0A1X0WCC2_9GAMM</name>
<dbReference type="RefSeq" id="WP_017490717.1">
    <property type="nucleotide sequence ID" value="NZ_CP049603.1"/>
</dbReference>
<protein>
    <submittedName>
        <fullName evidence="2">GNAT family N-acetyltransferase</fullName>
    </submittedName>
</protein>
<proteinExistence type="predicted"/>
<sequence>MILLTTPRLTMRPIAFEDWSLFLKLNQSPGVMKYIGDIETTAQIRHRFEQRVGKWDKYSDFWLCLVIRERETGRAVGLTGFFPDWRPYQQAEVGFMLLPDAQGKGYGKESLREVLNYAFDECGFHRLQANVLEGNIASRRLLESCGFALEGTLRESYRLHGEWHNDWLLGLLKNDRRPQ</sequence>
<dbReference type="Proteomes" id="UP000192536">
    <property type="component" value="Unassembled WGS sequence"/>
</dbReference>
<keyword evidence="2" id="KW-0808">Transferase</keyword>
<dbReference type="GeneID" id="93564796"/>
<dbReference type="AlphaFoldDB" id="A0A1X0WCC2"/>
<evidence type="ECO:0000313" key="2">
    <source>
        <dbReference type="EMBL" id="ORJ24447.1"/>
    </source>
</evidence>
<dbReference type="EMBL" id="MRWE01000029">
    <property type="protein sequence ID" value="ORJ24447.1"/>
    <property type="molecule type" value="Genomic_DNA"/>
</dbReference>
<keyword evidence="3" id="KW-1185">Reference proteome</keyword>
<evidence type="ECO:0000313" key="3">
    <source>
        <dbReference type="Proteomes" id="UP000192536"/>
    </source>
</evidence>
<dbReference type="InterPro" id="IPR000182">
    <property type="entry name" value="GNAT_dom"/>
</dbReference>
<dbReference type="InterPro" id="IPR051531">
    <property type="entry name" value="N-acetyltransferase"/>
</dbReference>
<dbReference type="STRING" id="1646377.BS640_16435"/>
<dbReference type="Pfam" id="PF13302">
    <property type="entry name" value="Acetyltransf_3"/>
    <property type="match status" value="1"/>
</dbReference>
<dbReference type="Gene3D" id="3.40.630.30">
    <property type="match status" value="1"/>
</dbReference>
<evidence type="ECO:0000259" key="1">
    <source>
        <dbReference type="PROSITE" id="PS51186"/>
    </source>
</evidence>
<dbReference type="PANTHER" id="PTHR43792">
    <property type="entry name" value="GNAT FAMILY, PUTATIVE (AFU_ORTHOLOGUE AFUA_3G00765)-RELATED-RELATED"/>
    <property type="match status" value="1"/>
</dbReference>
<dbReference type="CDD" id="cd04301">
    <property type="entry name" value="NAT_SF"/>
    <property type="match status" value="1"/>
</dbReference>
<dbReference type="PANTHER" id="PTHR43792:SF1">
    <property type="entry name" value="N-ACETYLTRANSFERASE DOMAIN-CONTAINING PROTEIN"/>
    <property type="match status" value="1"/>
</dbReference>